<gene>
    <name evidence="3" type="ORF">TCIL3000_8_1320</name>
</gene>
<dbReference type="PANTHER" id="PTHR15948:SF0">
    <property type="entry name" value="GOLGI PH REGULATOR A-RELATED"/>
    <property type="match status" value="1"/>
</dbReference>
<dbReference type="InterPro" id="IPR022535">
    <property type="entry name" value="Golgi_pH-regulator_cons_dom"/>
</dbReference>
<evidence type="ECO:0000313" key="3">
    <source>
        <dbReference type="EMBL" id="CCC91916.1"/>
    </source>
</evidence>
<dbReference type="PANTHER" id="PTHR15948">
    <property type="entry name" value="G-PROTEIN COUPLED RECEPTOR 89-RELATED"/>
    <property type="match status" value="1"/>
</dbReference>
<feature type="transmembrane region" description="Helical" evidence="1">
    <location>
        <begin position="6"/>
        <end position="26"/>
    </location>
</feature>
<feature type="transmembrane region" description="Helical" evidence="1">
    <location>
        <begin position="293"/>
        <end position="315"/>
    </location>
</feature>
<feature type="transmembrane region" description="Helical" evidence="1">
    <location>
        <begin position="357"/>
        <end position="377"/>
    </location>
</feature>
<feature type="transmembrane region" description="Helical" evidence="1">
    <location>
        <begin position="105"/>
        <end position="125"/>
    </location>
</feature>
<evidence type="ECO:0000259" key="2">
    <source>
        <dbReference type="Pfam" id="PF12537"/>
    </source>
</evidence>
<keyword evidence="1" id="KW-1133">Transmembrane helix</keyword>
<organism evidence="3">
    <name type="scientific">Trypanosoma congolense (strain IL3000)</name>
    <dbReference type="NCBI Taxonomy" id="1068625"/>
    <lineage>
        <taxon>Eukaryota</taxon>
        <taxon>Discoba</taxon>
        <taxon>Euglenozoa</taxon>
        <taxon>Kinetoplastea</taxon>
        <taxon>Metakinetoplastina</taxon>
        <taxon>Trypanosomatida</taxon>
        <taxon>Trypanosomatidae</taxon>
        <taxon>Trypanosoma</taxon>
        <taxon>Nannomonas</taxon>
    </lineage>
</organism>
<feature type="transmembrane region" description="Helical" evidence="1">
    <location>
        <begin position="389"/>
        <end position="413"/>
    </location>
</feature>
<accession>G0URA5</accession>
<dbReference type="InterPro" id="IPR015672">
    <property type="entry name" value="GPHR/GTG"/>
</dbReference>
<sequence length="475" mass="52060">MLLKLGAPLLLLWLYHIGSLFSRLVFVHTIEQGSRKICFCLVFALSTYTFILLLADATRFSERVRSDFSTQVFGVALVVNIILVTVLCPLLIARSLFSNVQLHHFLLMVAVLCVVTKVAFGASVIPLHWTFATFQDALTVVISVCGVIAVGLLSGYAAITTPLAFLKPLIDRQSGEHARIALSTLAKRQRHLLGLWISKRRQIAQAYSAASRTIGGSGSEGVRVTDTGRRVWNWITKSIRSTINAGSADIATLEAESNGIQAVSMAVFLQTSELDSLVRSADSGSTWRGWTNALLGLVLMVHTLLKLSFTIISLLRWCVFASDSHKAGREDAATKVMNFLESYGLATAHDDGAEQRVVWVSVALNAWMITTSIRGFFLTVFRLMTRTAFLSLDTTVIILTTGMGAFFIGQMVLLRLTPTLEREGILYGTLREHLPQHTEYCHLNDLVFVGTSFLVAAAQWCIMTPAAAVLSSTAD</sequence>
<keyword evidence="1" id="KW-0472">Membrane</keyword>
<proteinExistence type="predicted"/>
<name>G0URA5_TRYCI</name>
<dbReference type="EMBL" id="HE575321">
    <property type="protein sequence ID" value="CCC91916.1"/>
    <property type="molecule type" value="Genomic_DNA"/>
</dbReference>
<feature type="domain" description="Golgi pH regulator conserved" evidence="2">
    <location>
        <begin position="141"/>
        <end position="203"/>
    </location>
</feature>
<feature type="transmembrane region" description="Helical" evidence="1">
    <location>
        <begin position="72"/>
        <end position="93"/>
    </location>
</feature>
<dbReference type="AlphaFoldDB" id="G0URA5"/>
<reference evidence="3" key="1">
    <citation type="journal article" date="2012" name="Proc. Natl. Acad. Sci. U.S.A.">
        <title>Antigenic diversity is generated by distinct evolutionary mechanisms in African trypanosome species.</title>
        <authorList>
            <person name="Jackson A.P."/>
            <person name="Berry A."/>
            <person name="Aslett M."/>
            <person name="Allison H.C."/>
            <person name="Burton P."/>
            <person name="Vavrova-Anderson J."/>
            <person name="Brown R."/>
            <person name="Browne H."/>
            <person name="Corton N."/>
            <person name="Hauser H."/>
            <person name="Gamble J."/>
            <person name="Gilderthorp R."/>
            <person name="Marcello L."/>
            <person name="McQuillan J."/>
            <person name="Otto T.D."/>
            <person name="Quail M.A."/>
            <person name="Sanders M.J."/>
            <person name="van Tonder A."/>
            <person name="Ginger M.L."/>
            <person name="Field M.C."/>
            <person name="Barry J.D."/>
            <person name="Hertz-Fowler C."/>
            <person name="Berriman M."/>
        </authorList>
    </citation>
    <scope>NUCLEOTIDE SEQUENCE</scope>
    <source>
        <strain evidence="3">IL3000</strain>
    </source>
</reference>
<dbReference type="Pfam" id="PF12537">
    <property type="entry name" value="GPHR_N"/>
    <property type="match status" value="1"/>
</dbReference>
<feature type="transmembrane region" description="Helical" evidence="1">
    <location>
        <begin position="137"/>
        <end position="159"/>
    </location>
</feature>
<evidence type="ECO:0000256" key="1">
    <source>
        <dbReference type="SAM" id="Phobius"/>
    </source>
</evidence>
<protein>
    <recommendedName>
        <fullName evidence="2">Golgi pH regulator conserved domain-containing protein</fullName>
    </recommendedName>
</protein>
<feature type="transmembrane region" description="Helical" evidence="1">
    <location>
        <begin position="38"/>
        <end position="60"/>
    </location>
</feature>
<keyword evidence="1" id="KW-0812">Transmembrane</keyword>
<dbReference type="GO" id="GO:0016020">
    <property type="term" value="C:membrane"/>
    <property type="evidence" value="ECO:0007669"/>
    <property type="project" value="InterPro"/>
</dbReference>
<feature type="transmembrane region" description="Helical" evidence="1">
    <location>
        <begin position="446"/>
        <end position="470"/>
    </location>
</feature>
<dbReference type="VEuPathDB" id="TriTrypDB:TcIL3000_8_1320"/>